<sequence length="51" mass="5790">PLLPTKSMSDKPDMAEIEKFDKSKLKKTETKEKNPLPSQETIEQEKQAGES</sequence>
<evidence type="ECO:0000256" key="4">
    <source>
        <dbReference type="ARBA" id="ARBA00022499"/>
    </source>
</evidence>
<keyword evidence="5" id="KW-0597">Phosphoprotein</keyword>
<dbReference type="PIRSF" id="PIRSF001828">
    <property type="entry name" value="Thymosin_beta"/>
    <property type="match status" value="1"/>
</dbReference>
<dbReference type="AlphaFoldDB" id="A0A8C9BKJ2"/>
<evidence type="ECO:0000256" key="9">
    <source>
        <dbReference type="ARBA" id="ARBA00023212"/>
    </source>
</evidence>
<dbReference type="GO" id="GO:0030334">
    <property type="term" value="P:regulation of cell migration"/>
    <property type="evidence" value="ECO:0007669"/>
    <property type="project" value="TreeGrafter"/>
</dbReference>
<evidence type="ECO:0000256" key="10">
    <source>
        <dbReference type="ARBA" id="ARBA00025497"/>
    </source>
</evidence>
<evidence type="ECO:0000313" key="13">
    <source>
        <dbReference type="Ensembl" id="ENSPSNP00000011267.1"/>
    </source>
</evidence>
<reference evidence="13" key="1">
    <citation type="submission" date="2019-08" db="EMBL/GenBank/DDBJ databases">
        <title>Phocoena sinus (Vaquita) genome, mPhoSin1, primary haplotype.</title>
        <authorList>
            <person name="Morin P."/>
            <person name="Mountcastle J."/>
            <person name="Fungtammasan C."/>
            <person name="Rhie A."/>
            <person name="Rojas-Bracho L."/>
            <person name="Smith C.R."/>
            <person name="Taylor B.L."/>
            <person name="Gulland F.M.D."/>
            <person name="Musser W."/>
            <person name="Houck M."/>
            <person name="Haase B."/>
            <person name="Paez S."/>
            <person name="Howe K."/>
            <person name="Torrance J."/>
            <person name="Formenti G."/>
            <person name="Phillippy A."/>
            <person name="Ryder O."/>
            <person name="Jarvis E.D."/>
            <person name="Fedrigo O."/>
        </authorList>
    </citation>
    <scope>NUCLEOTIDE SEQUENCE [LARGE SCALE GENOMIC DNA]</scope>
</reference>
<dbReference type="GO" id="GO:0007015">
    <property type="term" value="P:actin filament organization"/>
    <property type="evidence" value="ECO:0007669"/>
    <property type="project" value="InterPro"/>
</dbReference>
<dbReference type="PANTHER" id="PTHR12021">
    <property type="entry name" value="THYMOSIN BETA"/>
    <property type="match status" value="1"/>
</dbReference>
<accession>A0A8C9BKJ2</accession>
<evidence type="ECO:0000256" key="5">
    <source>
        <dbReference type="ARBA" id="ARBA00022553"/>
    </source>
</evidence>
<dbReference type="GO" id="GO:0005856">
    <property type="term" value="C:cytoskeleton"/>
    <property type="evidence" value="ECO:0007669"/>
    <property type="project" value="UniProtKB-SubCell"/>
</dbReference>
<organism evidence="13 14">
    <name type="scientific">Phocoena sinus</name>
    <name type="common">Vaquita</name>
    <dbReference type="NCBI Taxonomy" id="42100"/>
    <lineage>
        <taxon>Eukaryota</taxon>
        <taxon>Metazoa</taxon>
        <taxon>Chordata</taxon>
        <taxon>Craniata</taxon>
        <taxon>Vertebrata</taxon>
        <taxon>Euteleostomi</taxon>
        <taxon>Mammalia</taxon>
        <taxon>Eutheria</taxon>
        <taxon>Laurasiatheria</taxon>
        <taxon>Artiodactyla</taxon>
        <taxon>Whippomorpha</taxon>
        <taxon>Cetacea</taxon>
        <taxon>Odontoceti</taxon>
        <taxon>Phocoenidae</taxon>
        <taxon>Phocoena</taxon>
    </lineage>
</organism>
<keyword evidence="6" id="KW-0832">Ubl conjugation</keyword>
<dbReference type="InterPro" id="IPR038386">
    <property type="entry name" value="Beta-thymosin_sf"/>
</dbReference>
<keyword evidence="14" id="KW-1185">Reference proteome</keyword>
<evidence type="ECO:0000256" key="6">
    <source>
        <dbReference type="ARBA" id="ARBA00022843"/>
    </source>
</evidence>
<evidence type="ECO:0000256" key="2">
    <source>
        <dbReference type="ARBA" id="ARBA00009511"/>
    </source>
</evidence>
<evidence type="ECO:0000256" key="11">
    <source>
        <dbReference type="ARBA" id="ARBA00039278"/>
    </source>
</evidence>
<dbReference type="FunFam" id="1.20.5.520:FF:000001">
    <property type="entry name" value="Thymosin beta"/>
    <property type="match status" value="1"/>
</dbReference>
<dbReference type="PANTHER" id="PTHR12021:SF20">
    <property type="entry name" value="THYMOSIN BETA-4"/>
    <property type="match status" value="1"/>
</dbReference>
<feature type="compositionally biased region" description="Basic and acidic residues" evidence="12">
    <location>
        <begin position="8"/>
        <end position="34"/>
    </location>
</feature>
<name>A0A8C9BKJ2_PHOSS</name>
<dbReference type="PROSITE" id="PS00500">
    <property type="entry name" value="THYMOSIN_B4"/>
    <property type="match status" value="1"/>
</dbReference>
<keyword evidence="9" id="KW-0206">Cytoskeleton</keyword>
<evidence type="ECO:0000313" key="14">
    <source>
        <dbReference type="Proteomes" id="UP000694554"/>
    </source>
</evidence>
<reference evidence="13" key="2">
    <citation type="submission" date="2025-08" db="UniProtKB">
        <authorList>
            <consortium name="Ensembl"/>
        </authorList>
    </citation>
    <scope>IDENTIFICATION</scope>
</reference>
<comment type="function">
    <text evidence="10">Plays an important role in the organization of the cytoskeleton. Binds to and sequesters actin monomers (G actin) and therefore inhibits actin polymerization.</text>
</comment>
<feature type="region of interest" description="Disordered" evidence="12">
    <location>
        <begin position="1"/>
        <end position="51"/>
    </location>
</feature>
<evidence type="ECO:0000256" key="7">
    <source>
        <dbReference type="ARBA" id="ARBA00022990"/>
    </source>
</evidence>
<dbReference type="GO" id="GO:0003785">
    <property type="term" value="F:actin monomer binding"/>
    <property type="evidence" value="ECO:0007669"/>
    <property type="project" value="InterPro"/>
</dbReference>
<dbReference type="GeneTree" id="ENSGT00940000154433"/>
<evidence type="ECO:0000256" key="1">
    <source>
        <dbReference type="ARBA" id="ARBA00004245"/>
    </source>
</evidence>
<protein>
    <recommendedName>
        <fullName evidence="11">Thymosin beta-4</fullName>
    </recommendedName>
</protein>
<reference evidence="13" key="3">
    <citation type="submission" date="2025-09" db="UniProtKB">
        <authorList>
            <consortium name="Ensembl"/>
        </authorList>
    </citation>
    <scope>IDENTIFICATION</scope>
</reference>
<evidence type="ECO:0000256" key="8">
    <source>
        <dbReference type="ARBA" id="ARBA00023203"/>
    </source>
</evidence>
<comment type="subcellular location">
    <subcellularLocation>
        <location evidence="1">Cytoplasm</location>
        <location evidence="1">Cytoskeleton</location>
    </subcellularLocation>
</comment>
<dbReference type="InterPro" id="IPR001152">
    <property type="entry name" value="Beta-thymosin"/>
</dbReference>
<dbReference type="SMART" id="SM00152">
    <property type="entry name" value="THY"/>
    <property type="match status" value="1"/>
</dbReference>
<comment type="similarity">
    <text evidence="2">Belongs to the thymosin beta family.</text>
</comment>
<dbReference type="GO" id="GO:0005737">
    <property type="term" value="C:cytoplasm"/>
    <property type="evidence" value="ECO:0007669"/>
    <property type="project" value="TreeGrafter"/>
</dbReference>
<dbReference type="Proteomes" id="UP000694554">
    <property type="component" value="Chromosome 15"/>
</dbReference>
<keyword evidence="4" id="KW-1017">Isopeptide bond</keyword>
<dbReference type="Pfam" id="PF01290">
    <property type="entry name" value="Thymosin"/>
    <property type="match status" value="1"/>
</dbReference>
<proteinExistence type="inferred from homology"/>
<dbReference type="Ensembl" id="ENSPSNT00000012762.1">
    <property type="protein sequence ID" value="ENSPSNP00000011267.1"/>
    <property type="gene ID" value="ENSPSNG00000008370.1"/>
</dbReference>
<keyword evidence="8" id="KW-0009">Actin-binding</keyword>
<keyword evidence="3" id="KW-0963">Cytoplasm</keyword>
<evidence type="ECO:0000256" key="12">
    <source>
        <dbReference type="SAM" id="MobiDB-lite"/>
    </source>
</evidence>
<keyword evidence="7" id="KW-0007">Acetylation</keyword>
<dbReference type="Gene3D" id="1.20.5.520">
    <property type="entry name" value="Single helix bin"/>
    <property type="match status" value="1"/>
</dbReference>
<evidence type="ECO:0000256" key="3">
    <source>
        <dbReference type="ARBA" id="ARBA00022490"/>
    </source>
</evidence>